<protein>
    <submittedName>
        <fullName evidence="5">ATPase, AAA family</fullName>
    </submittedName>
</protein>
<dbReference type="PATRIC" id="fig|1292033.3.peg.419"/>
<dbReference type="Gene3D" id="3.40.50.300">
    <property type="entry name" value="P-loop containing nucleotide triphosphate hydrolases"/>
    <property type="match status" value="1"/>
</dbReference>
<evidence type="ECO:0000256" key="1">
    <source>
        <dbReference type="ARBA" id="ARBA00008959"/>
    </source>
</evidence>
<reference evidence="5 6" key="1">
    <citation type="journal article" date="2013" name="Genome Announc.">
        <title>Complete Genome Sequence of Mycoplasma putrefaciens Strain 9231, One of the Agents of Contagious Agalactia in Goats.</title>
        <authorList>
            <person name="Dupuy V."/>
            <person name="Sirand-Pugnet P."/>
            <person name="Baranowski E."/>
            <person name="Barre A."/>
            <person name="Breton M."/>
            <person name="Couture C."/>
            <person name="Dordet-Frisoni E."/>
            <person name="Gaurivaud P."/>
            <person name="Jacob D."/>
            <person name="Lemaitre C."/>
            <person name="Manso-Silvan L."/>
            <person name="Nikolski M."/>
            <person name="Nouvel L.X."/>
            <person name="Poumarat F."/>
            <person name="Tardy F."/>
            <person name="Thebault P."/>
            <person name="Theil S."/>
            <person name="Citti C."/>
            <person name="Blanchard A."/>
            <person name="Thiaucourt F."/>
        </authorList>
    </citation>
    <scope>NUCLEOTIDE SEQUENCE [LARGE SCALE GENOMIC DNA]</scope>
    <source>
        <strain evidence="5">Mput9231</strain>
    </source>
</reference>
<dbReference type="InterPro" id="IPR027417">
    <property type="entry name" value="P-loop_NTPase"/>
</dbReference>
<gene>
    <name evidence="5" type="ORF">MPUT9231_4310</name>
</gene>
<evidence type="ECO:0000313" key="6">
    <source>
        <dbReference type="Proteomes" id="UP000012984"/>
    </source>
</evidence>
<dbReference type="CDD" id="cd18139">
    <property type="entry name" value="HLD_clamp_RarA"/>
    <property type="match status" value="1"/>
</dbReference>
<dbReference type="AlphaFoldDB" id="M9WDI8"/>
<proteinExistence type="inferred from homology"/>
<dbReference type="SMART" id="SM00382">
    <property type="entry name" value="AAA"/>
    <property type="match status" value="1"/>
</dbReference>
<name>M9WDI8_9MOLU</name>
<keyword evidence="6" id="KW-1185">Reference proteome</keyword>
<dbReference type="GO" id="GO:0016887">
    <property type="term" value="F:ATP hydrolysis activity"/>
    <property type="evidence" value="ECO:0007669"/>
    <property type="project" value="InterPro"/>
</dbReference>
<dbReference type="SUPFAM" id="SSF52540">
    <property type="entry name" value="P-loop containing nucleoside triphosphate hydrolases"/>
    <property type="match status" value="1"/>
</dbReference>
<dbReference type="FunFam" id="1.10.3710.10:FF:000003">
    <property type="entry name" value="ATPase, AAA family protein"/>
    <property type="match status" value="1"/>
</dbReference>
<dbReference type="InterPro" id="IPR003959">
    <property type="entry name" value="ATPase_AAA_core"/>
</dbReference>
<evidence type="ECO:0000259" key="4">
    <source>
        <dbReference type="SMART" id="SM00382"/>
    </source>
</evidence>
<dbReference type="InterPro" id="IPR021886">
    <property type="entry name" value="MgsA_C"/>
</dbReference>
<dbReference type="KEGG" id="mput:MPUT9231_4310"/>
<comment type="similarity">
    <text evidence="1">Belongs to the AAA ATPase family. RarA/MGS1/WRNIP1 subfamily.</text>
</comment>
<keyword evidence="3" id="KW-0067">ATP-binding</keyword>
<dbReference type="InterPro" id="IPR051314">
    <property type="entry name" value="AAA_ATPase_RarA/MGS1/WRNIP1"/>
</dbReference>
<dbReference type="GO" id="GO:0006261">
    <property type="term" value="P:DNA-templated DNA replication"/>
    <property type="evidence" value="ECO:0007669"/>
    <property type="project" value="TreeGrafter"/>
</dbReference>
<dbReference type="RefSeq" id="WP_015587436.1">
    <property type="nucleotide sequence ID" value="NC_021083.1"/>
</dbReference>
<dbReference type="Pfam" id="PF12002">
    <property type="entry name" value="MgsA_C"/>
    <property type="match status" value="1"/>
</dbReference>
<dbReference type="Pfam" id="PF16193">
    <property type="entry name" value="AAA_assoc_2"/>
    <property type="match status" value="1"/>
</dbReference>
<dbReference type="InterPro" id="IPR008921">
    <property type="entry name" value="DNA_pol3_clamp-load_cplx_C"/>
</dbReference>
<keyword evidence="2" id="KW-0547">Nucleotide-binding</keyword>
<dbReference type="GO" id="GO:0017116">
    <property type="term" value="F:single-stranded DNA helicase activity"/>
    <property type="evidence" value="ECO:0007669"/>
    <property type="project" value="TreeGrafter"/>
</dbReference>
<evidence type="ECO:0000256" key="2">
    <source>
        <dbReference type="ARBA" id="ARBA00022741"/>
    </source>
</evidence>
<dbReference type="InterPro" id="IPR003593">
    <property type="entry name" value="AAA+_ATPase"/>
</dbReference>
<evidence type="ECO:0000313" key="5">
    <source>
        <dbReference type="EMBL" id="AGJ90841.1"/>
    </source>
</evidence>
<accession>M9WDI8</accession>
<dbReference type="eggNOG" id="COG2256">
    <property type="taxonomic scope" value="Bacteria"/>
</dbReference>
<dbReference type="PANTHER" id="PTHR13779">
    <property type="entry name" value="WERNER HELICASE-INTERACTING PROTEIN 1 FAMILY MEMBER"/>
    <property type="match status" value="1"/>
</dbReference>
<dbReference type="GO" id="GO:0005524">
    <property type="term" value="F:ATP binding"/>
    <property type="evidence" value="ECO:0007669"/>
    <property type="project" value="UniProtKB-KW"/>
</dbReference>
<organism evidence="5 6">
    <name type="scientific">Mycoplasma putrefaciens Mput9231</name>
    <dbReference type="NCBI Taxonomy" id="1292033"/>
    <lineage>
        <taxon>Bacteria</taxon>
        <taxon>Bacillati</taxon>
        <taxon>Mycoplasmatota</taxon>
        <taxon>Mollicutes</taxon>
        <taxon>Mycoplasmataceae</taxon>
        <taxon>Mycoplasma</taxon>
    </lineage>
</organism>
<dbReference type="SUPFAM" id="SSF48019">
    <property type="entry name" value="post-AAA+ oligomerization domain-like"/>
    <property type="match status" value="1"/>
</dbReference>
<dbReference type="HOGENOM" id="CLU_017985_1_2_14"/>
<dbReference type="GO" id="GO:0000731">
    <property type="term" value="P:DNA synthesis involved in DNA repair"/>
    <property type="evidence" value="ECO:0007669"/>
    <property type="project" value="TreeGrafter"/>
</dbReference>
<dbReference type="Gene3D" id="1.10.3710.10">
    <property type="entry name" value="DNA polymerase III clamp loader subunits, C-terminal domain"/>
    <property type="match status" value="1"/>
</dbReference>
<dbReference type="CDD" id="cd00009">
    <property type="entry name" value="AAA"/>
    <property type="match status" value="1"/>
</dbReference>
<dbReference type="Gene3D" id="1.10.8.60">
    <property type="match status" value="1"/>
</dbReference>
<dbReference type="Gene3D" id="1.20.272.10">
    <property type="match status" value="1"/>
</dbReference>
<feature type="domain" description="AAA+ ATPase" evidence="4">
    <location>
        <begin position="38"/>
        <end position="149"/>
    </location>
</feature>
<evidence type="ECO:0000256" key="3">
    <source>
        <dbReference type="ARBA" id="ARBA00022840"/>
    </source>
</evidence>
<dbReference type="Proteomes" id="UP000012984">
    <property type="component" value="Chromosome"/>
</dbReference>
<dbReference type="GO" id="GO:0008047">
    <property type="term" value="F:enzyme activator activity"/>
    <property type="evidence" value="ECO:0007669"/>
    <property type="project" value="TreeGrafter"/>
</dbReference>
<sequence>MNQPLSLLLRPTSVKQIIGQDHLLKEKGLINRMISNNYCTSLIFFGPTGTGKTTFAISLANDLKIEYDMFNASYDKKEKLVSIINKALDKNRFILIIDEIHRLNKDKQDILLENMEKGNIFVFATTTENPFFVINPALRSRSLLIELKAVSKQELFDYAKKLINQNQIKINLSDQALAYLSEICNGDVRSFLNSIELIEKLYRDEFIDLKQIKMILTISKNSDSSYGDDFHDLKSALQKSIRGSDVDAALYYFARLIELGDHEALMRRMVVIAYEDIGMANPSIASRVFQATNAFRQIGMPEGIIVLGLAIVEMALSQKSNSAYLATKKAHQFVLDANIYQIPKHLKDNHYKSAVKLGNGVGYKYPHDYKNSWVDQQYLPDKIKDVEFYSPKHSVYEAKVFELYNKMKNRKTS</sequence>
<dbReference type="Pfam" id="PF00004">
    <property type="entry name" value="AAA"/>
    <property type="match status" value="1"/>
</dbReference>
<dbReference type="PANTHER" id="PTHR13779:SF7">
    <property type="entry name" value="ATPASE WRNIP1"/>
    <property type="match status" value="1"/>
</dbReference>
<dbReference type="InterPro" id="IPR032423">
    <property type="entry name" value="AAA_assoc_2"/>
</dbReference>
<dbReference type="OrthoDB" id="9778364at2"/>
<dbReference type="EMBL" id="CP004357">
    <property type="protein sequence ID" value="AGJ90841.1"/>
    <property type="molecule type" value="Genomic_DNA"/>
</dbReference>
<dbReference type="GO" id="GO:0003677">
    <property type="term" value="F:DNA binding"/>
    <property type="evidence" value="ECO:0007669"/>
    <property type="project" value="InterPro"/>
</dbReference>